<dbReference type="EMBL" id="JBANAX010000566">
    <property type="protein sequence ID" value="KAL1202943.1"/>
    <property type="molecule type" value="Genomic_DNA"/>
</dbReference>
<dbReference type="PANTHER" id="PTHR31044:SF130">
    <property type="entry name" value="CARBOHYDRATE-BINDING X8 DOMAIN SUPERFAMILY PROTEIN"/>
    <property type="match status" value="1"/>
</dbReference>
<keyword evidence="9" id="KW-1185">Reference proteome</keyword>
<dbReference type="Gene3D" id="1.20.58.1040">
    <property type="match status" value="1"/>
</dbReference>
<name>A0ABD1A8R2_CARAN</name>
<keyword evidence="3 6" id="KW-0732">Signal</keyword>
<dbReference type="Proteomes" id="UP001558713">
    <property type="component" value="Unassembled WGS sequence"/>
</dbReference>
<evidence type="ECO:0000313" key="9">
    <source>
        <dbReference type="Proteomes" id="UP001558713"/>
    </source>
</evidence>
<organism evidence="8 9">
    <name type="scientific">Cardamine amara subsp. amara</name>
    <dbReference type="NCBI Taxonomy" id="228776"/>
    <lineage>
        <taxon>Eukaryota</taxon>
        <taxon>Viridiplantae</taxon>
        <taxon>Streptophyta</taxon>
        <taxon>Embryophyta</taxon>
        <taxon>Tracheophyta</taxon>
        <taxon>Spermatophyta</taxon>
        <taxon>Magnoliopsida</taxon>
        <taxon>eudicotyledons</taxon>
        <taxon>Gunneridae</taxon>
        <taxon>Pentapetalae</taxon>
        <taxon>rosids</taxon>
        <taxon>malvids</taxon>
        <taxon>Brassicales</taxon>
        <taxon>Brassicaceae</taxon>
        <taxon>Cardamineae</taxon>
        <taxon>Cardamine</taxon>
    </lineage>
</organism>
<evidence type="ECO:0000256" key="1">
    <source>
        <dbReference type="ARBA" id="ARBA00004609"/>
    </source>
</evidence>
<dbReference type="SMART" id="SM00768">
    <property type="entry name" value="X8"/>
    <property type="match status" value="1"/>
</dbReference>
<feature type="chain" id="PRO_5044872825" evidence="6">
    <location>
        <begin position="29"/>
        <end position="116"/>
    </location>
</feature>
<dbReference type="GO" id="GO:0009506">
    <property type="term" value="C:plasmodesma"/>
    <property type="evidence" value="ECO:0007669"/>
    <property type="project" value="UniProtKB-ARBA"/>
</dbReference>
<evidence type="ECO:0000313" key="8">
    <source>
        <dbReference type="EMBL" id="KAL1202943.1"/>
    </source>
</evidence>
<dbReference type="FunFam" id="1.20.58.1040:FF:000003">
    <property type="entry name" value="glucan endo-1,3-beta-glucosidase 7"/>
    <property type="match status" value="1"/>
</dbReference>
<feature type="signal peptide" evidence="6">
    <location>
        <begin position="1"/>
        <end position="28"/>
    </location>
</feature>
<keyword evidence="2" id="KW-0472">Membrane</keyword>
<dbReference type="GO" id="GO:0005886">
    <property type="term" value="C:plasma membrane"/>
    <property type="evidence" value="ECO:0007669"/>
    <property type="project" value="UniProtKB-SubCell"/>
</dbReference>
<protein>
    <submittedName>
        <fullName evidence="8">Major pollen allergen Ole e 10</fullName>
    </submittedName>
</protein>
<evidence type="ECO:0000256" key="4">
    <source>
        <dbReference type="ARBA" id="ARBA00023157"/>
    </source>
</evidence>
<keyword evidence="5" id="KW-0449">Lipoprotein</keyword>
<evidence type="ECO:0000259" key="7">
    <source>
        <dbReference type="SMART" id="SM00768"/>
    </source>
</evidence>
<comment type="caution">
    <text evidence="8">The sequence shown here is derived from an EMBL/GenBank/DDBJ whole genome shotgun (WGS) entry which is preliminary data.</text>
</comment>
<dbReference type="InterPro" id="IPR012946">
    <property type="entry name" value="X8"/>
</dbReference>
<accession>A0ABD1A8R2</accession>
<evidence type="ECO:0000256" key="3">
    <source>
        <dbReference type="ARBA" id="ARBA00022729"/>
    </source>
</evidence>
<evidence type="ECO:0000256" key="6">
    <source>
        <dbReference type="SAM" id="SignalP"/>
    </source>
</evidence>
<sequence>MAKMSSPMTLLFILVSSIMINHLHVVSSKQWCIATLTATDAQLQSNINYGCSQGVDCSPIRPGGSCFIPDKLSNHASFVMNAYYQSHGRTKEACSFGNTGTFAATDPSFGACVYGS</sequence>
<keyword evidence="2" id="KW-0325">Glycoprotein</keyword>
<feature type="domain" description="X8" evidence="7">
    <location>
        <begin position="30"/>
        <end position="114"/>
    </location>
</feature>
<evidence type="ECO:0000256" key="2">
    <source>
        <dbReference type="ARBA" id="ARBA00022622"/>
    </source>
</evidence>
<gene>
    <name evidence="8" type="ORF">V5N11_015196</name>
</gene>
<evidence type="ECO:0000256" key="5">
    <source>
        <dbReference type="ARBA" id="ARBA00023288"/>
    </source>
</evidence>
<comment type="subcellular location">
    <subcellularLocation>
        <location evidence="1">Cell membrane</location>
        <topology evidence="1">Lipid-anchor</topology>
        <topology evidence="1">GPI-anchor</topology>
    </subcellularLocation>
</comment>
<dbReference type="PANTHER" id="PTHR31044">
    <property type="entry name" value="BETA-1,3 GLUCANASE"/>
    <property type="match status" value="1"/>
</dbReference>
<keyword evidence="2" id="KW-0336">GPI-anchor</keyword>
<keyword evidence="4" id="KW-1015">Disulfide bond</keyword>
<dbReference type="Pfam" id="PF07983">
    <property type="entry name" value="X8"/>
    <property type="match status" value="1"/>
</dbReference>
<dbReference type="AlphaFoldDB" id="A0ABD1A8R2"/>
<proteinExistence type="predicted"/>
<dbReference type="InterPro" id="IPR044788">
    <property type="entry name" value="X8_dom_prot"/>
</dbReference>
<dbReference type="GO" id="GO:0098552">
    <property type="term" value="C:side of membrane"/>
    <property type="evidence" value="ECO:0007669"/>
    <property type="project" value="UniProtKB-KW"/>
</dbReference>
<reference evidence="8 9" key="1">
    <citation type="submission" date="2024-04" db="EMBL/GenBank/DDBJ databases">
        <title>Genome assembly C_amara_ONT_v2.</title>
        <authorList>
            <person name="Yant L."/>
            <person name="Moore C."/>
            <person name="Slenker M."/>
        </authorList>
    </citation>
    <scope>NUCLEOTIDE SEQUENCE [LARGE SCALE GENOMIC DNA]</scope>
    <source>
        <tissue evidence="8">Leaf</tissue>
    </source>
</reference>